<dbReference type="EMBL" id="OZ019907">
    <property type="protein sequence ID" value="CAK9206533.1"/>
    <property type="molecule type" value="Genomic_DNA"/>
</dbReference>
<name>A0ABP0TW26_9BRYO</name>
<keyword evidence="4" id="KW-0653">Protein transport</keyword>
<evidence type="ECO:0000259" key="10">
    <source>
        <dbReference type="PROSITE" id="PS50192"/>
    </source>
</evidence>
<feature type="transmembrane region" description="Helical" evidence="9">
    <location>
        <begin position="104"/>
        <end position="123"/>
    </location>
</feature>
<dbReference type="InterPro" id="IPR039899">
    <property type="entry name" value="BET1_SNARE"/>
</dbReference>
<evidence type="ECO:0000256" key="4">
    <source>
        <dbReference type="ARBA" id="ARBA00022927"/>
    </source>
</evidence>
<dbReference type="Gene3D" id="1.20.5.110">
    <property type="match status" value="1"/>
</dbReference>
<keyword evidence="5 9" id="KW-1133">Transmembrane helix</keyword>
<accession>A0ABP0TW26</accession>
<protein>
    <recommendedName>
        <fullName evidence="10">t-SNARE coiled-coil homology domain-containing protein</fullName>
    </recommendedName>
</protein>
<reference evidence="11" key="1">
    <citation type="submission" date="2024-02" db="EMBL/GenBank/DDBJ databases">
        <authorList>
            <consortium name="ELIXIR-Norway"/>
            <consortium name="Elixir Norway"/>
        </authorList>
    </citation>
    <scope>NUCLEOTIDE SEQUENCE</scope>
</reference>
<feature type="domain" description="T-SNARE coiled-coil homology" evidence="10">
    <location>
        <begin position="34"/>
        <end position="96"/>
    </location>
</feature>
<keyword evidence="3 9" id="KW-0812">Transmembrane</keyword>
<evidence type="ECO:0000256" key="3">
    <source>
        <dbReference type="ARBA" id="ARBA00022692"/>
    </source>
</evidence>
<keyword evidence="7 9" id="KW-0472">Membrane</keyword>
<evidence type="ECO:0000256" key="8">
    <source>
        <dbReference type="ARBA" id="ARBA00046280"/>
    </source>
</evidence>
<keyword evidence="2" id="KW-0813">Transport</keyword>
<proteinExistence type="predicted"/>
<evidence type="ECO:0000256" key="5">
    <source>
        <dbReference type="ARBA" id="ARBA00022989"/>
    </source>
</evidence>
<evidence type="ECO:0000256" key="7">
    <source>
        <dbReference type="ARBA" id="ARBA00023136"/>
    </source>
</evidence>
<dbReference type="PROSITE" id="PS50192">
    <property type="entry name" value="T_SNARE"/>
    <property type="match status" value="1"/>
</dbReference>
<gene>
    <name evidence="11" type="ORF">CSSPTR1EN2_LOCUS8396</name>
</gene>
<keyword evidence="6" id="KW-0333">Golgi apparatus</keyword>
<dbReference type="CDD" id="cd15853">
    <property type="entry name" value="SNARE_Bet1"/>
    <property type="match status" value="1"/>
</dbReference>
<evidence type="ECO:0000256" key="2">
    <source>
        <dbReference type="ARBA" id="ARBA00022448"/>
    </source>
</evidence>
<evidence type="ECO:0000256" key="9">
    <source>
        <dbReference type="SAM" id="Phobius"/>
    </source>
</evidence>
<evidence type="ECO:0000313" key="12">
    <source>
        <dbReference type="Proteomes" id="UP001497512"/>
    </source>
</evidence>
<organism evidence="11 12">
    <name type="scientific">Sphagnum troendelagicum</name>
    <dbReference type="NCBI Taxonomy" id="128251"/>
    <lineage>
        <taxon>Eukaryota</taxon>
        <taxon>Viridiplantae</taxon>
        <taxon>Streptophyta</taxon>
        <taxon>Embryophyta</taxon>
        <taxon>Bryophyta</taxon>
        <taxon>Sphagnophytina</taxon>
        <taxon>Sphagnopsida</taxon>
        <taxon>Sphagnales</taxon>
        <taxon>Sphagnaceae</taxon>
        <taxon>Sphagnum</taxon>
    </lineage>
</organism>
<evidence type="ECO:0000256" key="6">
    <source>
        <dbReference type="ARBA" id="ARBA00023034"/>
    </source>
</evidence>
<comment type="subcellular location">
    <subcellularLocation>
        <location evidence="8">Endomembrane system</location>
        <topology evidence="8">Single-pass type IV membrane protein</topology>
    </subcellularLocation>
    <subcellularLocation>
        <location evidence="1">Golgi apparatus membrane</location>
    </subcellularLocation>
</comment>
<keyword evidence="12" id="KW-1185">Reference proteome</keyword>
<evidence type="ECO:0000256" key="1">
    <source>
        <dbReference type="ARBA" id="ARBA00004394"/>
    </source>
</evidence>
<sequence length="124" mass="13998">MNPRREYRTSRGQLFDTVEEGGLRASAPYVSSTEIAEQENEHGLDILHDRVNVLKRLTEDIHGEADGHNRLLDGMASAMDASRGIMSGTMDRFKRVFETKSTRTIFTIVGSCVVVFLLVYYLTK</sequence>
<dbReference type="Proteomes" id="UP001497512">
    <property type="component" value="Chromosome 15"/>
</dbReference>
<dbReference type="SUPFAM" id="SSF58038">
    <property type="entry name" value="SNARE fusion complex"/>
    <property type="match status" value="1"/>
</dbReference>
<dbReference type="PANTHER" id="PTHR12791">
    <property type="entry name" value="GOLGI SNARE BET1-RELATED"/>
    <property type="match status" value="1"/>
</dbReference>
<dbReference type="InterPro" id="IPR000727">
    <property type="entry name" value="T_SNARE_dom"/>
</dbReference>
<evidence type="ECO:0000313" key="11">
    <source>
        <dbReference type="EMBL" id="CAK9206533.1"/>
    </source>
</evidence>